<keyword evidence="10" id="KW-1185">Reference proteome</keyword>
<dbReference type="Proteomes" id="UP000192247">
    <property type="component" value="Unassembled WGS sequence"/>
</dbReference>
<keyword evidence="3" id="KW-0479">Metal-binding</keyword>
<evidence type="ECO:0000256" key="1">
    <source>
        <dbReference type="ARBA" id="ARBA00001973"/>
    </source>
</evidence>
<evidence type="ECO:0000256" key="3">
    <source>
        <dbReference type="ARBA" id="ARBA00022723"/>
    </source>
</evidence>
<feature type="domain" description="DOMON" evidence="8">
    <location>
        <begin position="57"/>
        <end position="115"/>
    </location>
</feature>
<dbReference type="AlphaFoldDB" id="A0A1V9XFC8"/>
<dbReference type="InParanoid" id="A0A1V9XFC8"/>
<dbReference type="Pfam" id="PF03351">
    <property type="entry name" value="DOMON"/>
    <property type="match status" value="1"/>
</dbReference>
<evidence type="ECO:0000256" key="5">
    <source>
        <dbReference type="ARBA" id="ARBA00023008"/>
    </source>
</evidence>
<dbReference type="InterPro" id="IPR000945">
    <property type="entry name" value="DBH-like"/>
</dbReference>
<comment type="cofactor">
    <cofactor evidence="1">
        <name>Cu(2+)</name>
        <dbReference type="ChEBI" id="CHEBI:29036"/>
    </cofactor>
</comment>
<keyword evidence="5" id="KW-0186">Copper</keyword>
<comment type="caution">
    <text evidence="9">The sequence shown here is derived from an EMBL/GenBank/DDBJ whole genome shotgun (WGS) entry which is preliminary data.</text>
</comment>
<organism evidence="9 10">
    <name type="scientific">Tropilaelaps mercedesae</name>
    <dbReference type="NCBI Taxonomy" id="418985"/>
    <lineage>
        <taxon>Eukaryota</taxon>
        <taxon>Metazoa</taxon>
        <taxon>Ecdysozoa</taxon>
        <taxon>Arthropoda</taxon>
        <taxon>Chelicerata</taxon>
        <taxon>Arachnida</taxon>
        <taxon>Acari</taxon>
        <taxon>Parasitiformes</taxon>
        <taxon>Mesostigmata</taxon>
        <taxon>Gamasina</taxon>
        <taxon>Dermanyssoidea</taxon>
        <taxon>Laelapidae</taxon>
        <taxon>Tropilaelaps</taxon>
    </lineage>
</organism>
<dbReference type="GO" id="GO:0042421">
    <property type="term" value="P:norepinephrine biosynthetic process"/>
    <property type="evidence" value="ECO:0007669"/>
    <property type="project" value="TreeGrafter"/>
</dbReference>
<feature type="non-terminal residue" evidence="9">
    <location>
        <position position="115"/>
    </location>
</feature>
<evidence type="ECO:0000256" key="4">
    <source>
        <dbReference type="ARBA" id="ARBA00023002"/>
    </source>
</evidence>
<dbReference type="GO" id="GO:0006589">
    <property type="term" value="P:octopamine biosynthetic process"/>
    <property type="evidence" value="ECO:0007669"/>
    <property type="project" value="TreeGrafter"/>
</dbReference>
<dbReference type="EMBL" id="MNPL01012595">
    <property type="protein sequence ID" value="OQR72058.1"/>
    <property type="molecule type" value="Genomic_DNA"/>
</dbReference>
<evidence type="ECO:0000313" key="9">
    <source>
        <dbReference type="EMBL" id="OQR72058.1"/>
    </source>
</evidence>
<dbReference type="PROSITE" id="PS50836">
    <property type="entry name" value="DOMON"/>
    <property type="match status" value="1"/>
</dbReference>
<keyword evidence="6" id="KW-0503">Monooxygenase</keyword>
<dbReference type="STRING" id="418985.A0A1V9XFC8"/>
<accession>A0A1V9XFC8</accession>
<dbReference type="CDD" id="cd09631">
    <property type="entry name" value="DOMON_DOH"/>
    <property type="match status" value="1"/>
</dbReference>
<dbReference type="GO" id="GO:0005507">
    <property type="term" value="F:copper ion binding"/>
    <property type="evidence" value="ECO:0007669"/>
    <property type="project" value="TreeGrafter"/>
</dbReference>
<dbReference type="GO" id="GO:0042420">
    <property type="term" value="P:dopamine catabolic process"/>
    <property type="evidence" value="ECO:0007669"/>
    <property type="project" value="TreeGrafter"/>
</dbReference>
<dbReference type="GO" id="GO:0030667">
    <property type="term" value="C:secretory granule membrane"/>
    <property type="evidence" value="ECO:0007669"/>
    <property type="project" value="TreeGrafter"/>
</dbReference>
<keyword evidence="4" id="KW-0560">Oxidoreductase</keyword>
<evidence type="ECO:0000259" key="8">
    <source>
        <dbReference type="PROSITE" id="PS50836"/>
    </source>
</evidence>
<evidence type="ECO:0000256" key="2">
    <source>
        <dbReference type="ARBA" id="ARBA00004167"/>
    </source>
</evidence>
<dbReference type="InterPro" id="IPR005018">
    <property type="entry name" value="DOMON_domain"/>
</dbReference>
<protein>
    <submittedName>
        <fullName evidence="9">Dopamine beta-hydroxylase-like</fullName>
    </submittedName>
</protein>
<feature type="chain" id="PRO_5012280424" evidence="7">
    <location>
        <begin position="20"/>
        <end position="115"/>
    </location>
</feature>
<name>A0A1V9XFC8_9ACAR</name>
<dbReference type="OrthoDB" id="6424370at2759"/>
<evidence type="ECO:0000313" key="10">
    <source>
        <dbReference type="Proteomes" id="UP000192247"/>
    </source>
</evidence>
<gene>
    <name evidence="9" type="ORF">BIW11_10614</name>
</gene>
<reference evidence="9 10" key="1">
    <citation type="journal article" date="2017" name="Gigascience">
        <title>Draft genome of the honey bee ectoparasitic mite, Tropilaelaps mercedesae, is shaped by the parasitic life history.</title>
        <authorList>
            <person name="Dong X."/>
            <person name="Armstrong S.D."/>
            <person name="Xia D."/>
            <person name="Makepeace B.L."/>
            <person name="Darby A.C."/>
            <person name="Kadowaki T."/>
        </authorList>
    </citation>
    <scope>NUCLEOTIDE SEQUENCE [LARGE SCALE GENOMIC DNA]</scope>
    <source>
        <strain evidence="9">Wuxi-XJTLU</strain>
    </source>
</reference>
<evidence type="ECO:0000256" key="7">
    <source>
        <dbReference type="SAM" id="SignalP"/>
    </source>
</evidence>
<dbReference type="InterPro" id="IPR045266">
    <property type="entry name" value="DOH_DOMON"/>
</dbReference>
<keyword evidence="7" id="KW-0732">Signal</keyword>
<dbReference type="PANTHER" id="PTHR10157:SF29">
    <property type="entry name" value="DOPAMINE BETA-HYDROXYLASE"/>
    <property type="match status" value="1"/>
</dbReference>
<feature type="signal peptide" evidence="7">
    <location>
        <begin position="1"/>
        <end position="19"/>
    </location>
</feature>
<sequence length="115" mass="12670">MPSLTTALVIGSLWALAQGLSHQHPTRSPSSFVPTVADAAASAVSSPISSLQLDSFGHFQLFWQVDYQARVVTFELKLQLHPTSWFAFGFSDRGNLSGADVCVLWVDRRGQHHFE</sequence>
<dbReference type="GO" id="GO:0005615">
    <property type="term" value="C:extracellular space"/>
    <property type="evidence" value="ECO:0007669"/>
    <property type="project" value="TreeGrafter"/>
</dbReference>
<dbReference type="PANTHER" id="PTHR10157">
    <property type="entry name" value="DOPAMINE BETA HYDROXYLASE RELATED"/>
    <property type="match status" value="1"/>
</dbReference>
<dbReference type="GO" id="GO:0004500">
    <property type="term" value="F:dopamine beta-monooxygenase activity"/>
    <property type="evidence" value="ECO:0007669"/>
    <property type="project" value="InterPro"/>
</dbReference>
<evidence type="ECO:0000256" key="6">
    <source>
        <dbReference type="ARBA" id="ARBA00023033"/>
    </source>
</evidence>
<comment type="subcellular location">
    <subcellularLocation>
        <location evidence="2">Membrane</location>
        <topology evidence="2">Single-pass membrane protein</topology>
    </subcellularLocation>
</comment>
<proteinExistence type="predicted"/>